<dbReference type="Proteomes" id="UP000196803">
    <property type="component" value="Unassembled WGS sequence"/>
</dbReference>
<dbReference type="GeneID" id="31771452"/>
<feature type="domain" description="SLH" evidence="2">
    <location>
        <begin position="149"/>
        <end position="212"/>
    </location>
</feature>
<dbReference type="RefSeq" id="WP_015906718.1">
    <property type="nucleotide sequence ID" value="NZ_FUZJ01000001.1"/>
</dbReference>
<dbReference type="SUPFAM" id="SSF54001">
    <property type="entry name" value="Cysteine proteinases"/>
    <property type="match status" value="1"/>
</dbReference>
<evidence type="ECO:0000313" key="4">
    <source>
        <dbReference type="Proteomes" id="UP000196803"/>
    </source>
</evidence>
<organism evidence="3 4">
    <name type="scientific">Caldicellulosiruptor bescii</name>
    <name type="common">Anaerocellum thermophilum</name>
    <dbReference type="NCBI Taxonomy" id="31899"/>
    <lineage>
        <taxon>Bacteria</taxon>
        <taxon>Bacillati</taxon>
        <taxon>Bacillota</taxon>
        <taxon>Bacillota incertae sedis</taxon>
        <taxon>Caldicellulosiruptorales</taxon>
        <taxon>Caldicellulosiruptoraceae</taxon>
        <taxon>Caldicellulosiruptor</taxon>
    </lineage>
</organism>
<proteinExistence type="predicted"/>
<dbReference type="Pfam" id="PF00395">
    <property type="entry name" value="SLH"/>
    <property type="match status" value="3"/>
</dbReference>
<evidence type="ECO:0000256" key="1">
    <source>
        <dbReference type="SAM" id="MobiDB-lite"/>
    </source>
</evidence>
<reference evidence="3 4" key="1">
    <citation type="submission" date="2017-05" db="EMBL/GenBank/DDBJ databases">
        <authorList>
            <person name="Varghese N."/>
            <person name="Submissions S."/>
        </authorList>
    </citation>
    <scope>NUCLEOTIDE SEQUENCE [LARGE SCALE GENOMIC DNA]</scope>
    <source>
        <strain evidence="3 4">MACB1020</strain>
    </source>
</reference>
<dbReference type="Gene3D" id="2.60.40.10">
    <property type="entry name" value="Immunoglobulins"/>
    <property type="match status" value="1"/>
</dbReference>
<dbReference type="PANTHER" id="PTHR43308">
    <property type="entry name" value="OUTER MEMBRANE PROTEIN ALPHA-RELATED"/>
    <property type="match status" value="1"/>
</dbReference>
<feature type="compositionally biased region" description="Low complexity" evidence="1">
    <location>
        <begin position="373"/>
        <end position="414"/>
    </location>
</feature>
<dbReference type="Gene3D" id="3.10.620.30">
    <property type="match status" value="1"/>
</dbReference>
<dbReference type="EMBL" id="FXXC01000001">
    <property type="protein sequence ID" value="SMR90969.1"/>
    <property type="molecule type" value="Genomic_DNA"/>
</dbReference>
<gene>
    <name evidence="3" type="ORF">SAMN05216240_0181</name>
</gene>
<dbReference type="PROSITE" id="PS51272">
    <property type="entry name" value="SLH"/>
    <property type="match status" value="3"/>
</dbReference>
<dbReference type="InterPro" id="IPR001119">
    <property type="entry name" value="SLH_dom"/>
</dbReference>
<name>A0ABY1S5G5_CALBS</name>
<evidence type="ECO:0000259" key="2">
    <source>
        <dbReference type="PROSITE" id="PS51272"/>
    </source>
</evidence>
<comment type="caution">
    <text evidence="3">The sequence shown here is derived from an EMBL/GenBank/DDBJ whole genome shotgun (WGS) entry which is preliminary data.</text>
</comment>
<dbReference type="InterPro" id="IPR013783">
    <property type="entry name" value="Ig-like_fold"/>
</dbReference>
<feature type="domain" description="SLH" evidence="2">
    <location>
        <begin position="27"/>
        <end position="91"/>
    </location>
</feature>
<feature type="region of interest" description="Disordered" evidence="1">
    <location>
        <begin position="360"/>
        <end position="418"/>
    </location>
</feature>
<accession>A0ABY1S5G5</accession>
<dbReference type="SMART" id="SM00460">
    <property type="entry name" value="TGc"/>
    <property type="match status" value="1"/>
</dbReference>
<dbReference type="InterPro" id="IPR051465">
    <property type="entry name" value="Cell_Envelope_Struct_Comp"/>
</dbReference>
<protein>
    <submittedName>
        <fullName evidence="3">Transglutaminase-like superfamily protein</fullName>
    </submittedName>
</protein>
<evidence type="ECO:0000313" key="3">
    <source>
        <dbReference type="EMBL" id="SMR90969.1"/>
    </source>
</evidence>
<dbReference type="InterPro" id="IPR002931">
    <property type="entry name" value="Transglutaminase-like"/>
</dbReference>
<dbReference type="Pfam" id="PF01841">
    <property type="entry name" value="Transglut_core"/>
    <property type="match status" value="1"/>
</dbReference>
<dbReference type="InterPro" id="IPR038765">
    <property type="entry name" value="Papain-like_cys_pep_sf"/>
</dbReference>
<keyword evidence="4" id="KW-1185">Reference proteome</keyword>
<sequence>MNSKKAFRLLSWVVIISFVLGFINPAVFAKGFKDTSNHWAKDVIERWANTYNVANGYSDGTFKPSNAITRAEFAQLVSRVIGEALVRSEINFKDVKENDWFYSAVKNLADYISGYPDGTFKPKNSITREEAACILAKVFGIDKSQSNVLSKFSDYKQVSEWAKEYLAAMVENGYINGYKDKTLRPKNYITKAEALTILDNIVGLLLSKKGMYVGREVKGNLIISAPYVSVSGFNVSKNCLITEGVKDGNVTITNTQVDGNIIVRGGGEHSVVLKNVKASAVIVVNKQAATKVNISGNSKIDKVVIEKPANILVEKTAEVNTVDIRADRTIFKAEGKIERIAVNAKDVKVNDKEVQQGAILTITNTNENEKKTQSTNTNTSQESTQNETTSQTSNNTSSVQTNTGTSTGNISSGTSTGGYTGGGSVYSGGSSGSGTSVQYGPVSRVEVDKETIPIGQNVQVTVTVKDAAGNLLPNKVVRIEGQAAYTNSLGSATFTLSVQDSKEIVINVDGNDYYGLLYAIKPTEGVLTFKLKTASGNFLSGFNVKLVNQAKQFSELKSATAEQVSFIVPAVDGYKALIWSYDSQNGLIYTILDNLSVGNGIVRLVADTTLPNYVQATLDFSINNQPLNNYEFSIINSSKSNTFSIDDVKLNISSNQLKITADAGSYSIKVAKDTQDGKLYFMRDFNLQQSGQAFSFNFSSFKRVIFNFSGIGTLQKSVSVKLNGSWFELSGENDIYLQRGVYNLEEVFIKTYDENSKEVDYSYKVPAGSSPIVVDATGSNEECSVNVDLSIDNVSSSVYATNIDGNEFASIKAGSLIDFVVVLKTKSGLNLALLKPSEKMSDTAPLFKASDIVAYISSGNVQNNIELLCTSVEDNNISHVLGYLPRNLQDGTVSVEFTAEIGLLYGSSITSSISLSIDNQNGDSRGYVYPQNTTTSAVYFVCDKIDSGASDFLALSLPASETCDVNLIANKIYFELMTERPLTFEYGLNGMFGLSFNLTSENLYMIWPVYLFSKDEGLTRRQAVEQKSLQIVSTVVDQTYNDYDKVLGLHDWLVLHTQYDLEGYLNNNIPYESHTAYGALINGIAVCNGYATAMLALLEDAGIDSKEIYGMAGVGNSKEAHAWNMVSLENNWYHLDATWDDPDWGNYVEHAFFNVPDSKIELTHDWERNLYPAATAIDYSYGNYYNVETIPQDVYYNEDNIVTIVVKNYKGELQANKLITITKFNQAGVEDIVFTGYTSADGTITFNLKPTEMISYQIYITSFMEDKGYIKVVEKLKPVTLSLNIDNQPIDEFYISDGLNFLKVTGGQRQVGLSRWRENDLIFYGLGFVIKKSLTFDSYDPIQLTVCNDAYDSYVLLSVYNSAYAVVGADVYVIDKDTFKELFVGSTDSEGNLPLVLTNGEYILKVANYNSETNSQDFYYSILQVTQDSVTSIDLSQFNQIQYIPGFTEGGVGMGDKLLLGFDFDYDGKFVVSSMGHSRKAYFAPGDYGWVWILAHNPYDIEDNVATSLVYKPLQKLIIPEGTLQQYTVDLRVDRSKIVLNCERRPEGSWDFLPTTLDMVYEKDDIIIDIYIPTNSQSYVVGGDTVPQQLIENNGDMHIMWMGIAGIYPIRTYTISNSTPYELFTGHLGFIDNTNSWRIIVLDVVGDLNSTFRIVLPLSPYDIDVIIDKEITIYPLTAGSGGLRKESYIQKAKIYNQIINTQLIKKENKK</sequence>
<feature type="domain" description="SLH" evidence="2">
    <location>
        <begin position="92"/>
        <end position="148"/>
    </location>
</feature>